<dbReference type="EMBL" id="KQ977279">
    <property type="protein sequence ID" value="KYN04313.1"/>
    <property type="molecule type" value="Genomic_DNA"/>
</dbReference>
<evidence type="ECO:0000313" key="1">
    <source>
        <dbReference type="EMBL" id="KYN04313.1"/>
    </source>
</evidence>
<keyword evidence="2" id="KW-1185">Reference proteome</keyword>
<reference evidence="1 2" key="1">
    <citation type="submission" date="2016-03" db="EMBL/GenBank/DDBJ databases">
        <title>Cyphomyrmex costatus WGS genome.</title>
        <authorList>
            <person name="Nygaard S."/>
            <person name="Hu H."/>
            <person name="Boomsma J."/>
            <person name="Zhang G."/>
        </authorList>
    </citation>
    <scope>NUCLEOTIDE SEQUENCE [LARGE SCALE GENOMIC DNA]</scope>
    <source>
        <strain evidence="1">MS0001</strain>
        <tissue evidence="1">Whole body</tissue>
    </source>
</reference>
<organism evidence="1 2">
    <name type="scientific">Cyphomyrmex costatus</name>
    <dbReference type="NCBI Taxonomy" id="456900"/>
    <lineage>
        <taxon>Eukaryota</taxon>
        <taxon>Metazoa</taxon>
        <taxon>Ecdysozoa</taxon>
        <taxon>Arthropoda</taxon>
        <taxon>Hexapoda</taxon>
        <taxon>Insecta</taxon>
        <taxon>Pterygota</taxon>
        <taxon>Neoptera</taxon>
        <taxon>Endopterygota</taxon>
        <taxon>Hymenoptera</taxon>
        <taxon>Apocrita</taxon>
        <taxon>Aculeata</taxon>
        <taxon>Formicoidea</taxon>
        <taxon>Formicidae</taxon>
        <taxon>Myrmicinae</taxon>
        <taxon>Cyphomyrmex</taxon>
    </lineage>
</organism>
<accession>A0A195CUF5</accession>
<name>A0A195CUF5_9HYME</name>
<proteinExistence type="predicted"/>
<evidence type="ECO:0000313" key="2">
    <source>
        <dbReference type="Proteomes" id="UP000078542"/>
    </source>
</evidence>
<gene>
    <name evidence="1" type="ORF">ALC62_05079</name>
</gene>
<dbReference type="AlphaFoldDB" id="A0A195CUF5"/>
<protein>
    <submittedName>
        <fullName evidence="1">Uncharacterized protein</fullName>
    </submittedName>
</protein>
<dbReference type="Proteomes" id="UP000078542">
    <property type="component" value="Unassembled WGS sequence"/>
</dbReference>
<sequence length="268" mass="30185">MLATSDQHDVTLDHKGLNRVLCYAHFIRCGNLEIYSNVKTRSSPSNLMPKLISRLLILPALGACTTISIFMADSTTNGAPFSTVSPTFTLISQLTVHFEKYLTFAIFREILCNCQSFDTESFALLNCDIEYLAYFRPREKNSGLQFIYRTKLFLEVQIILCYFRLNRILQYRDIIYFENLYKSTDYNHESRMVAPLSLFRINRTNAIAVNVLVSLGACILLDVLDIPRPPPPYAALKITGRPCFMQNSIASSELVTGPSVPGTIGTPA</sequence>